<name>A0A7D5SYI9_9EURY</name>
<keyword evidence="2" id="KW-1185">Reference proteome</keyword>
<dbReference type="OrthoDB" id="132880at2157"/>
<dbReference type="InterPro" id="IPR007362">
    <property type="entry name" value="DUF429"/>
</dbReference>
<evidence type="ECO:0000313" key="2">
    <source>
        <dbReference type="Proteomes" id="UP000509346"/>
    </source>
</evidence>
<dbReference type="AlphaFoldDB" id="A0A7D5SYI9"/>
<protein>
    <submittedName>
        <fullName evidence="1">DUF429 domain-containing protein</fullName>
    </submittedName>
</protein>
<dbReference type="GeneID" id="56086102"/>
<sequence>MSDVAEPLYVGAAWSEGSWFAVAFDRSGFDHAAVFDEVGDLWVRYEERAERVLVDVPVGLVEEGEEGRRCDELARRALGPTSGTVVTPPVREATRKRRYPAAQRVNERKAGRGVSERAFAMSDGIAAVDELLQNVPEARAAFAASHPEVCFRAFAGEPLEHDTAYAAGYAERMRTLAQHDRDAPPVVQAAAAATEGYEVAVADVLDAVALAYTAAPGDGELRTLPTDPPTDAVGLPMAITYRAESPLVTE</sequence>
<dbReference type="RefSeq" id="WP_179919921.1">
    <property type="nucleotide sequence ID" value="NZ_CP058909.1"/>
</dbReference>
<dbReference type="KEGG" id="hpel:HZS54_25895"/>
<dbReference type="Proteomes" id="UP000509346">
    <property type="component" value="Chromosome"/>
</dbReference>
<accession>A0A7D5SYI9</accession>
<evidence type="ECO:0000313" key="1">
    <source>
        <dbReference type="EMBL" id="QLH84847.1"/>
    </source>
</evidence>
<reference evidence="1 2" key="1">
    <citation type="submission" date="2020-07" db="EMBL/GenBank/DDBJ databases">
        <title>Halosimplex litoreum sp. nov. and Halosimplex rubrum sp. nov., isolated from different salt environments.</title>
        <authorList>
            <person name="Cui H."/>
        </authorList>
    </citation>
    <scope>NUCLEOTIDE SEQUENCE [LARGE SCALE GENOMIC DNA]</scope>
    <source>
        <strain evidence="1 2">R2</strain>
    </source>
</reference>
<dbReference type="EMBL" id="CP058909">
    <property type="protein sequence ID" value="QLH84847.1"/>
    <property type="molecule type" value="Genomic_DNA"/>
</dbReference>
<dbReference type="Pfam" id="PF04250">
    <property type="entry name" value="DUF429"/>
    <property type="match status" value="1"/>
</dbReference>
<proteinExistence type="predicted"/>
<organism evidence="1 2">
    <name type="scientific">Halosimplex pelagicum</name>
    <dbReference type="NCBI Taxonomy" id="869886"/>
    <lineage>
        <taxon>Archaea</taxon>
        <taxon>Methanobacteriati</taxon>
        <taxon>Methanobacteriota</taxon>
        <taxon>Stenosarchaea group</taxon>
        <taxon>Halobacteria</taxon>
        <taxon>Halobacteriales</taxon>
        <taxon>Haloarculaceae</taxon>
        <taxon>Halosimplex</taxon>
    </lineage>
</organism>
<gene>
    <name evidence="1" type="ORF">HZS54_25895</name>
</gene>